<evidence type="ECO:0000256" key="4">
    <source>
        <dbReference type="ARBA" id="ARBA00022833"/>
    </source>
</evidence>
<evidence type="ECO:0000313" key="8">
    <source>
        <dbReference type="Proteomes" id="UP000006101"/>
    </source>
</evidence>
<dbReference type="GeneID" id="13725853"/>
<gene>
    <name evidence="7" type="ORF">NKOR_02020</name>
</gene>
<dbReference type="GO" id="GO:0008270">
    <property type="term" value="F:zinc ion binding"/>
    <property type="evidence" value="ECO:0007669"/>
    <property type="project" value="InterPro"/>
</dbReference>
<evidence type="ECO:0000256" key="1">
    <source>
        <dbReference type="ARBA" id="ARBA00022670"/>
    </source>
</evidence>
<evidence type="ECO:0000256" key="3">
    <source>
        <dbReference type="ARBA" id="ARBA00022801"/>
    </source>
</evidence>
<feature type="compositionally biased region" description="Gly residues" evidence="5">
    <location>
        <begin position="74"/>
        <end position="86"/>
    </location>
</feature>
<protein>
    <submittedName>
        <fullName evidence="7">Peptidase M10A and M12B matrixin and adamalysin</fullName>
    </submittedName>
</protein>
<dbReference type="STRING" id="1229908.NKOR_02020"/>
<keyword evidence="1" id="KW-0645">Protease</keyword>
<dbReference type="InterPro" id="IPR024079">
    <property type="entry name" value="MetalloPept_cat_dom_sf"/>
</dbReference>
<name>K0B2P5_9ARCH</name>
<dbReference type="AlphaFoldDB" id="K0B2P5"/>
<dbReference type="SUPFAM" id="SSF55486">
    <property type="entry name" value="Metalloproteases ('zincins'), catalytic domain"/>
    <property type="match status" value="1"/>
</dbReference>
<dbReference type="InterPro" id="IPR006026">
    <property type="entry name" value="Peptidase_Metallo"/>
</dbReference>
<keyword evidence="2" id="KW-0479">Metal-binding</keyword>
<dbReference type="Gene3D" id="3.40.390.10">
    <property type="entry name" value="Collagenase (Catalytic Domain)"/>
    <property type="match status" value="1"/>
</dbReference>
<dbReference type="HOGENOM" id="CLU_989024_0_0_2"/>
<dbReference type="GO" id="GO:0006508">
    <property type="term" value="P:proteolysis"/>
    <property type="evidence" value="ECO:0007669"/>
    <property type="project" value="UniProtKB-KW"/>
</dbReference>
<sequence>MKRAIVAVLSTVLLLSLIPNYNSFADKPDNVGNPEPISIEKLLEPKSIKMADGRVLEKRVHIFPNDNAAKPDGKGGPPDGKGGGNKGSACYSEISKGAKWKSSIGESYIIDDSNSGLASGVALAGIESSISSWESEITSGTSVFGSGSEGILDPVAIANAQTPSGTNEIVFAPLSSSGTIAVTITWGYFSGPPGAREIVEWDQIYNTYWNWGNAGPTNENELGDTNVMDFENIAVHEVGHATGLDHSGDCVEETMYAYAQNGETKKRTLNTGDIAGINSLY</sequence>
<evidence type="ECO:0000256" key="2">
    <source>
        <dbReference type="ARBA" id="ARBA00022723"/>
    </source>
</evidence>
<keyword evidence="3" id="KW-0378">Hydrolase</keyword>
<dbReference type="GO" id="GO:0004222">
    <property type="term" value="F:metalloendopeptidase activity"/>
    <property type="evidence" value="ECO:0007669"/>
    <property type="project" value="InterPro"/>
</dbReference>
<accession>K0B2P5</accession>
<dbReference type="KEGG" id="nkr:NKOR_02020"/>
<feature type="region of interest" description="Disordered" evidence="5">
    <location>
        <begin position="65"/>
        <end position="88"/>
    </location>
</feature>
<dbReference type="PATRIC" id="fig|1229908.8.peg.428"/>
<reference evidence="7 8" key="1">
    <citation type="journal article" date="2012" name="J. Bacteriol.">
        <title>Draft Genome Sequence of an Ammonia-Oxidizing Archaeon, "Candidatus Nitrosopumilus koreensis" AR1, from Marine Sediment.</title>
        <authorList>
            <person name="Park S.J."/>
            <person name="Kim J.G."/>
            <person name="Jung M.Y."/>
            <person name="Kim S.J."/>
            <person name="Cha I.T."/>
            <person name="Kwon K."/>
            <person name="Lee J.H."/>
            <person name="Rhee S.K."/>
        </authorList>
    </citation>
    <scope>NUCLEOTIDE SEQUENCE [LARGE SCALE GENOMIC DNA]</scope>
    <source>
        <strain evidence="7 8">AR1</strain>
    </source>
</reference>
<keyword evidence="8" id="KW-1185">Reference proteome</keyword>
<proteinExistence type="predicted"/>
<keyword evidence="4" id="KW-0862">Zinc</keyword>
<evidence type="ECO:0000259" key="6">
    <source>
        <dbReference type="SMART" id="SM00235"/>
    </source>
</evidence>
<feature type="domain" description="Peptidase metallopeptidase" evidence="6">
    <location>
        <begin position="96"/>
        <end position="281"/>
    </location>
</feature>
<dbReference type="InterPro" id="IPR001818">
    <property type="entry name" value="Pept_M10_metallopeptidase"/>
</dbReference>
<dbReference type="EMBL" id="CP003842">
    <property type="protein sequence ID" value="AFS80308.1"/>
    <property type="molecule type" value="Genomic_DNA"/>
</dbReference>
<dbReference type="Pfam" id="PF00413">
    <property type="entry name" value="Peptidase_M10"/>
    <property type="match status" value="1"/>
</dbReference>
<evidence type="ECO:0000256" key="5">
    <source>
        <dbReference type="SAM" id="MobiDB-lite"/>
    </source>
</evidence>
<dbReference type="SMART" id="SM00235">
    <property type="entry name" value="ZnMc"/>
    <property type="match status" value="1"/>
</dbReference>
<evidence type="ECO:0000313" key="7">
    <source>
        <dbReference type="EMBL" id="AFS80308.1"/>
    </source>
</evidence>
<dbReference type="RefSeq" id="WP_014962697.1">
    <property type="nucleotide sequence ID" value="NC_018655.1"/>
</dbReference>
<dbReference type="Proteomes" id="UP000006101">
    <property type="component" value="Chromosome"/>
</dbReference>
<dbReference type="PRINTS" id="PR00138">
    <property type="entry name" value="MATRIXIN"/>
</dbReference>
<dbReference type="InterPro" id="IPR021190">
    <property type="entry name" value="Pept_M10A"/>
</dbReference>
<organism evidence="7 8">
    <name type="scientific">Candidatus Nitrosopumilus koreensis AR1</name>
    <dbReference type="NCBI Taxonomy" id="1229908"/>
    <lineage>
        <taxon>Archaea</taxon>
        <taxon>Nitrososphaerota</taxon>
        <taxon>Nitrososphaeria</taxon>
        <taxon>Nitrosopumilales</taxon>
        <taxon>Nitrosopumilaceae</taxon>
        <taxon>Nitrosopumilus</taxon>
    </lineage>
</organism>
<dbReference type="GO" id="GO:0031012">
    <property type="term" value="C:extracellular matrix"/>
    <property type="evidence" value="ECO:0007669"/>
    <property type="project" value="InterPro"/>
</dbReference>